<dbReference type="EMBL" id="AFBI03000033">
    <property type="protein sequence ID" value="EJW03617.1"/>
    <property type="molecule type" value="Genomic_DNA"/>
</dbReference>
<name>J9DQM8_EDHAE</name>
<evidence type="ECO:0000313" key="1">
    <source>
        <dbReference type="EMBL" id="EJW03617.1"/>
    </source>
</evidence>
<dbReference type="OMA" id="IPRNTRW"/>
<reference evidence="2" key="2">
    <citation type="submission" date="2015-07" db="EMBL/GenBank/DDBJ databases">
        <title>Contrasting host-pathogen interactions and genome evolution in two generalist and specialist microsporidian pathogens of mosquitoes.</title>
        <authorList>
            <consortium name="The Broad Institute Genomics Platform"/>
            <consortium name="The Broad Institute Genome Sequencing Center for Infectious Disease"/>
            <person name="Cuomo C.A."/>
            <person name="Sanscrainte N.D."/>
            <person name="Goldberg J.M."/>
            <person name="Heiman D."/>
            <person name="Young S."/>
            <person name="Zeng Q."/>
            <person name="Becnel J.J."/>
            <person name="Birren B.W."/>
        </authorList>
    </citation>
    <scope>NUCLEOTIDE SEQUENCE [LARGE SCALE GENOMIC DNA]</scope>
    <source>
        <strain evidence="2">USNM 41457</strain>
    </source>
</reference>
<protein>
    <recommendedName>
        <fullName evidence="3">PH domain-containing protein</fullName>
    </recommendedName>
</protein>
<dbReference type="HOGENOM" id="CLU_047996_0_0_1"/>
<dbReference type="InParanoid" id="J9DQM8"/>
<reference evidence="1 2" key="1">
    <citation type="submission" date="2011-08" db="EMBL/GenBank/DDBJ databases">
        <authorList>
            <person name="Liu Z.J."/>
            <person name="Shi F.L."/>
            <person name="Lu J.Q."/>
            <person name="Li M."/>
            <person name="Wang Z.L."/>
        </authorList>
    </citation>
    <scope>NUCLEOTIDE SEQUENCE [LARGE SCALE GENOMIC DNA]</scope>
    <source>
        <strain evidence="1 2">USNM 41457</strain>
    </source>
</reference>
<dbReference type="Pfam" id="PF17023">
    <property type="entry name" value="DUF5098"/>
    <property type="match status" value="1"/>
</dbReference>
<comment type="caution">
    <text evidence="1">The sequence shown here is derived from an EMBL/GenBank/DDBJ whole genome shotgun (WGS) entry which is preliminary data.</text>
</comment>
<dbReference type="AlphaFoldDB" id="J9DQM8"/>
<dbReference type="VEuPathDB" id="MicrosporidiaDB:EDEG_02048"/>
<accession>J9DQM8</accession>
<dbReference type="Proteomes" id="UP000003163">
    <property type="component" value="Unassembled WGS sequence"/>
</dbReference>
<dbReference type="OrthoDB" id="2193759at2759"/>
<dbReference type="InterPro" id="IPR031505">
    <property type="entry name" value="DUF5098"/>
</dbReference>
<proteinExistence type="predicted"/>
<organism evidence="1 2">
    <name type="scientific">Edhazardia aedis (strain USNM 41457)</name>
    <name type="common">Microsporidian parasite</name>
    <dbReference type="NCBI Taxonomy" id="1003232"/>
    <lineage>
        <taxon>Eukaryota</taxon>
        <taxon>Fungi</taxon>
        <taxon>Fungi incertae sedis</taxon>
        <taxon>Microsporidia</taxon>
        <taxon>Edhazardia</taxon>
    </lineage>
</organism>
<keyword evidence="2" id="KW-1185">Reference proteome</keyword>
<evidence type="ECO:0000313" key="2">
    <source>
        <dbReference type="Proteomes" id="UP000003163"/>
    </source>
</evidence>
<evidence type="ECO:0008006" key="3">
    <source>
        <dbReference type="Google" id="ProtNLM"/>
    </source>
</evidence>
<sequence>MDYLHVLKEKIEWIKAFLEHIELVSKRSGELLFRATQIPRKSSWKDPFILELLEYSDKQRVIYDELSHLYTITIMNDVNELTSQINEEFAAINEEREKFDKNTKELYTVLEAKRNSYIEALKGNKDDPWLKLADLRSAFNKYYIEKNRSNELFRAQSFESEKNHDYYKKKYENIVKNFFKIQSSHFMNLSSTIDYDFENKLSELKDEIYYDFPSQHEEKSTESENEIERFEKDFKEILEQIYSSFGKKEDQISIKKPVIIKCGIYKQKKGKNDWKPVFIVLSNKLFIHAFDMDVIMRKSPNLRARFSLLYKKLNDGSYKKFISFFDKPKSRGLNFNEELELKELSTAIISETDLISYHLPNISMNLNHWIVKLDKEKFEMIFSEKRVNTFTSIFINNTLRIKSFALKDLYELYFGIFDHNKILIDNSNIEISDCNVVANESVEKEKEENIEVPKPTNVPDIWKSLDDHNPWIT</sequence>
<gene>
    <name evidence="1" type="ORF">EDEG_02048</name>
</gene>